<dbReference type="InterPro" id="IPR027843">
    <property type="entry name" value="DUF4440"/>
</dbReference>
<evidence type="ECO:0000259" key="1">
    <source>
        <dbReference type="Pfam" id="PF14534"/>
    </source>
</evidence>
<dbReference type="EMBL" id="JAAXOM010000001">
    <property type="protein sequence ID" value="NKX86397.1"/>
    <property type="molecule type" value="Genomic_DNA"/>
</dbReference>
<dbReference type="PIRSF" id="PIRSF029394">
    <property type="entry name" value="UCP029394"/>
    <property type="match status" value="1"/>
</dbReference>
<keyword evidence="3" id="KW-1185">Reference proteome</keyword>
<dbReference type="InterPro" id="IPR016918">
    <property type="entry name" value="UCP029394"/>
</dbReference>
<evidence type="ECO:0000313" key="2">
    <source>
        <dbReference type="EMBL" id="NKX86397.1"/>
    </source>
</evidence>
<reference evidence="2 3" key="1">
    <citation type="submission" date="2020-04" db="EMBL/GenBank/DDBJ databases">
        <title>MicrobeNet Type strains.</title>
        <authorList>
            <person name="Nicholson A.C."/>
        </authorList>
    </citation>
    <scope>NUCLEOTIDE SEQUENCE [LARGE SCALE GENOMIC DNA]</scope>
    <source>
        <strain evidence="2 3">DSM 44960</strain>
    </source>
</reference>
<feature type="domain" description="DUF4440" evidence="1">
    <location>
        <begin position="29"/>
        <end position="114"/>
    </location>
</feature>
<dbReference type="Gene3D" id="3.10.450.50">
    <property type="match status" value="1"/>
</dbReference>
<gene>
    <name evidence="2" type="ORF">HGA10_03580</name>
</gene>
<evidence type="ECO:0000313" key="3">
    <source>
        <dbReference type="Proteomes" id="UP000572007"/>
    </source>
</evidence>
<sequence>MSVDLEGAIRALHDDLAAWLGTEAPDSVFDRFAAAQDASFSMVTTTGQILHRDELLAGLRAARNAQPGLRITISEIEVLSADDAMTVVRFLEAHENAGVVSRRRVLAVLRPEPDAVRWWTLQETDVPN</sequence>
<dbReference type="Proteomes" id="UP000572007">
    <property type="component" value="Unassembled WGS sequence"/>
</dbReference>
<proteinExistence type="predicted"/>
<dbReference type="InterPro" id="IPR032710">
    <property type="entry name" value="NTF2-like_dom_sf"/>
</dbReference>
<dbReference type="SUPFAM" id="SSF54427">
    <property type="entry name" value="NTF2-like"/>
    <property type="match status" value="1"/>
</dbReference>
<comment type="caution">
    <text evidence="2">The sequence shown here is derived from an EMBL/GenBank/DDBJ whole genome shotgun (WGS) entry which is preliminary data.</text>
</comment>
<name>A0A846W144_9NOCA</name>
<dbReference type="AlphaFoldDB" id="A0A846W144"/>
<protein>
    <submittedName>
        <fullName evidence="2">DUF4440 domain-containing protein</fullName>
    </submittedName>
</protein>
<organism evidence="2 3">
    <name type="scientific">Nocardia coubleae</name>
    <dbReference type="NCBI Taxonomy" id="356147"/>
    <lineage>
        <taxon>Bacteria</taxon>
        <taxon>Bacillati</taxon>
        <taxon>Actinomycetota</taxon>
        <taxon>Actinomycetes</taxon>
        <taxon>Mycobacteriales</taxon>
        <taxon>Nocardiaceae</taxon>
        <taxon>Nocardia</taxon>
    </lineage>
</organism>
<accession>A0A846W144</accession>
<dbReference type="Pfam" id="PF14534">
    <property type="entry name" value="DUF4440"/>
    <property type="match status" value="1"/>
</dbReference>